<accession>A0ACB9RMG2</accession>
<name>A0ACB9RMG2_9MYRT</name>
<protein>
    <submittedName>
        <fullName evidence="1">Uncharacterized protein</fullName>
    </submittedName>
</protein>
<proteinExistence type="predicted"/>
<evidence type="ECO:0000313" key="2">
    <source>
        <dbReference type="Proteomes" id="UP001057402"/>
    </source>
</evidence>
<dbReference type="Proteomes" id="UP001057402">
    <property type="component" value="Chromosome 3"/>
</dbReference>
<sequence length="279" mass="31243">MGRAPRSSVCAGVVLNKGAWTASEDKLLLDYVKIHGEGRWSRLSRETGLKRCGKSCRLRWMNYLRPDIKRGNISADEEELIIRLHKLLGNRWSLIAGRLPGRTDNEIKNYWNTNIVKKKPELLLPRLVTLRDTPRNSDPYPKGNDDFWPRQLEQPDIAIPDEAQQGNGLIRSNNPELALMKQIMLPDSDNLSDGSLSLVSPSEDNPSNFMISFSVDDICQILDADFTGLEDVNLSNKDSLGIDCFLDNCKLAIPAGNEGSLFGLEDGHANVKWGEGRNE</sequence>
<reference evidence="2" key="1">
    <citation type="journal article" date="2023" name="Front. Plant Sci.">
        <title>Chromosomal-level genome assembly of Melastoma candidum provides insights into trichome evolution.</title>
        <authorList>
            <person name="Zhong Y."/>
            <person name="Wu W."/>
            <person name="Sun C."/>
            <person name="Zou P."/>
            <person name="Liu Y."/>
            <person name="Dai S."/>
            <person name="Zhou R."/>
        </authorList>
    </citation>
    <scope>NUCLEOTIDE SEQUENCE [LARGE SCALE GENOMIC DNA]</scope>
</reference>
<keyword evidence="2" id="KW-1185">Reference proteome</keyword>
<organism evidence="1 2">
    <name type="scientific">Melastoma candidum</name>
    <dbReference type="NCBI Taxonomy" id="119954"/>
    <lineage>
        <taxon>Eukaryota</taxon>
        <taxon>Viridiplantae</taxon>
        <taxon>Streptophyta</taxon>
        <taxon>Embryophyta</taxon>
        <taxon>Tracheophyta</taxon>
        <taxon>Spermatophyta</taxon>
        <taxon>Magnoliopsida</taxon>
        <taxon>eudicotyledons</taxon>
        <taxon>Gunneridae</taxon>
        <taxon>Pentapetalae</taxon>
        <taxon>rosids</taxon>
        <taxon>malvids</taxon>
        <taxon>Myrtales</taxon>
        <taxon>Melastomataceae</taxon>
        <taxon>Melastomatoideae</taxon>
        <taxon>Melastomateae</taxon>
        <taxon>Melastoma</taxon>
    </lineage>
</organism>
<dbReference type="EMBL" id="CM042882">
    <property type="protein sequence ID" value="KAI4380202.1"/>
    <property type="molecule type" value="Genomic_DNA"/>
</dbReference>
<gene>
    <name evidence="1" type="ORF">MLD38_006421</name>
</gene>
<evidence type="ECO:0000313" key="1">
    <source>
        <dbReference type="EMBL" id="KAI4380202.1"/>
    </source>
</evidence>
<comment type="caution">
    <text evidence="1">The sequence shown here is derived from an EMBL/GenBank/DDBJ whole genome shotgun (WGS) entry which is preliminary data.</text>
</comment>